<dbReference type="AlphaFoldDB" id="A0ABD7KIV2"/>
<reference evidence="1 2" key="1">
    <citation type="submission" date="2016-03" db="EMBL/GenBank/DDBJ databases">
        <authorList>
            <consortium name="Pathogen Informatics"/>
        </authorList>
    </citation>
    <scope>NUCLEOTIDE SEQUENCE [LARGE SCALE GENOMIC DNA]</scope>
    <source>
        <strain evidence="2">e264</strain>
    </source>
</reference>
<dbReference type="Proteomes" id="UP000077278">
    <property type="component" value="Unassembled WGS sequence"/>
</dbReference>
<gene>
    <name evidence="1" type="ORF">SAMEA2273136_02741</name>
</gene>
<proteinExistence type="predicted"/>
<sequence length="235" mass="26736">MAELWERMGISQHDFDDLSWKLSLTMTASANRFTRLTHHTEDGYFVAFMASLGIIYFGDHYYLNFQDSKTSPYGVDGPEKIFGCDFGLRVDFHGGSSGTFSKAIIGQAKNNPRKFVEGIKQEKTRLSEQCSAMAEVTSNYVVMFRPSTDGTIPLVYIGDQRNKTYSEKGIRFDKYLLEYVLPCYHGETNPDIISYMISSHHSGWLQYQRIFTIDTNLPTPDPSPEAVMSKGPKMR</sequence>
<protein>
    <submittedName>
        <fullName evidence="1">Uncharacterized protein</fullName>
    </submittedName>
</protein>
<accession>A0ABD7KIV2</accession>
<organism evidence="1 2">
    <name type="scientific">Enterobacter roggenkampii</name>
    <dbReference type="NCBI Taxonomy" id="1812935"/>
    <lineage>
        <taxon>Bacteria</taxon>
        <taxon>Pseudomonadati</taxon>
        <taxon>Pseudomonadota</taxon>
        <taxon>Gammaproteobacteria</taxon>
        <taxon>Enterobacterales</taxon>
        <taxon>Enterobacteriaceae</taxon>
        <taxon>Enterobacter</taxon>
        <taxon>Enterobacter cloacae complex</taxon>
    </lineage>
</organism>
<dbReference type="EMBL" id="FKDD01000011">
    <property type="protein sequence ID" value="SAC51408.1"/>
    <property type="molecule type" value="Genomic_DNA"/>
</dbReference>
<dbReference type="RefSeq" id="WP_139154404.1">
    <property type="nucleotide sequence ID" value="NZ_CP143698.1"/>
</dbReference>
<evidence type="ECO:0000313" key="1">
    <source>
        <dbReference type="EMBL" id="SAC51408.1"/>
    </source>
</evidence>
<comment type="caution">
    <text evidence="1">The sequence shown here is derived from an EMBL/GenBank/DDBJ whole genome shotgun (WGS) entry which is preliminary data.</text>
</comment>
<name>A0ABD7KIV2_9ENTR</name>
<evidence type="ECO:0000313" key="2">
    <source>
        <dbReference type="Proteomes" id="UP000077278"/>
    </source>
</evidence>